<dbReference type="AlphaFoldDB" id="A0A542Y6S9"/>
<organism evidence="1 2">
    <name type="scientific">Leucobacter komagatae</name>
    <dbReference type="NCBI Taxonomy" id="55969"/>
    <lineage>
        <taxon>Bacteria</taxon>
        <taxon>Bacillati</taxon>
        <taxon>Actinomycetota</taxon>
        <taxon>Actinomycetes</taxon>
        <taxon>Micrococcales</taxon>
        <taxon>Microbacteriaceae</taxon>
        <taxon>Leucobacter</taxon>
    </lineage>
</organism>
<sequence length="329" mass="36318">MNAPHPFYANAYDYDLVGLTQGSLFPSLKRAKLFGELVANHAGIIYLGQNAFLGAQDDFREFEFRFITERGRHLVVMFTGSDIRSPEVMREIEERTGRPNIATYLSATAGSAGGREHERVLKVTADRAVQYADAIVTASVDQAGYLPQGTEPFRYFFPDEDVGSDLSKFDSGSPRVVLHAPSSPILKGTPLVRAAVDSLRAEGLEFEYVELTGASHEQVQAELERAHIVLNQFYAYVPGVFGVEAMAAGAVMLTSADENIEPDLPRGSNEAWVVTQHFEVERKLRELLLADAADLSAQAARGQKWVREHAVASVSSQAMRELLDRIENR</sequence>
<accession>A0A542Y6S9</accession>
<comment type="caution">
    <text evidence="1">The sequence shown here is derived from an EMBL/GenBank/DDBJ whole genome shotgun (WGS) entry which is preliminary data.</text>
</comment>
<evidence type="ECO:0000313" key="1">
    <source>
        <dbReference type="EMBL" id="TQL43802.1"/>
    </source>
</evidence>
<evidence type="ECO:0008006" key="3">
    <source>
        <dbReference type="Google" id="ProtNLM"/>
    </source>
</evidence>
<keyword evidence="2" id="KW-1185">Reference proteome</keyword>
<gene>
    <name evidence="1" type="ORF">FB468_1839</name>
</gene>
<dbReference type="EMBL" id="VFON01000001">
    <property type="protein sequence ID" value="TQL43802.1"/>
    <property type="molecule type" value="Genomic_DNA"/>
</dbReference>
<evidence type="ECO:0000313" key="2">
    <source>
        <dbReference type="Proteomes" id="UP000319094"/>
    </source>
</evidence>
<reference evidence="1 2" key="1">
    <citation type="submission" date="2019-06" db="EMBL/GenBank/DDBJ databases">
        <title>Sequencing the genomes of 1000 actinobacteria strains.</title>
        <authorList>
            <person name="Klenk H.-P."/>
        </authorList>
    </citation>
    <scope>NUCLEOTIDE SEQUENCE [LARGE SCALE GENOMIC DNA]</scope>
    <source>
        <strain evidence="1 2">DSM 8803</strain>
    </source>
</reference>
<proteinExistence type="predicted"/>
<dbReference type="Proteomes" id="UP000319094">
    <property type="component" value="Unassembled WGS sequence"/>
</dbReference>
<name>A0A542Y6S9_9MICO</name>
<protein>
    <recommendedName>
        <fullName evidence="3">Glycosyltransferase involved in cell wall biosynthesis</fullName>
    </recommendedName>
</protein>